<dbReference type="Proteomes" id="UP001227192">
    <property type="component" value="Unassembled WGS sequence"/>
</dbReference>
<proteinExistence type="predicted"/>
<reference evidence="1" key="1">
    <citation type="submission" date="2015-06" db="EMBL/GenBank/DDBJ databases">
        <authorList>
            <person name="Nguyen H."/>
        </authorList>
    </citation>
    <scope>NUCLEOTIDE SEQUENCE</scope>
    <source>
        <strain evidence="1">DAOM 180753</strain>
    </source>
</reference>
<keyword evidence="2" id="KW-1185">Reference proteome</keyword>
<dbReference type="EMBL" id="LACB01000122">
    <property type="protein sequence ID" value="KAJ9488306.1"/>
    <property type="molecule type" value="Genomic_DNA"/>
</dbReference>
<comment type="caution">
    <text evidence="1">The sequence shown here is derived from an EMBL/GenBank/DDBJ whole genome shotgun (WGS) entry which is preliminary data.</text>
</comment>
<evidence type="ECO:0000313" key="1">
    <source>
        <dbReference type="EMBL" id="KAJ9488306.1"/>
    </source>
</evidence>
<reference evidence="1" key="2">
    <citation type="journal article" date="2016" name="Fungal Biol.">
        <title>Ochratoxin A production by Penicillium thymicola.</title>
        <authorList>
            <person name="Nguyen H.D.T."/>
            <person name="McMullin D.R."/>
            <person name="Ponomareva E."/>
            <person name="Riley R."/>
            <person name="Pomraning K.R."/>
            <person name="Baker S.E."/>
            <person name="Seifert K.A."/>
        </authorList>
    </citation>
    <scope>NUCLEOTIDE SEQUENCE</scope>
    <source>
        <strain evidence="1">DAOM 180753</strain>
    </source>
</reference>
<name>A0AAI9X8U3_PENTH</name>
<dbReference type="AlphaFoldDB" id="A0AAI9X8U3"/>
<gene>
    <name evidence="1" type="ORF">VN97_g5003</name>
</gene>
<sequence>MAKVWAFPGSRIRSRVLPFRNLDSCQCSAPDVVMLPASGYIVIAPKANNPGVSSSEVIAYFADSDP</sequence>
<protein>
    <submittedName>
        <fullName evidence="1">Uncharacterized protein</fullName>
    </submittedName>
</protein>
<organism evidence="1 2">
    <name type="scientific">Penicillium thymicola</name>
    <dbReference type="NCBI Taxonomy" id="293382"/>
    <lineage>
        <taxon>Eukaryota</taxon>
        <taxon>Fungi</taxon>
        <taxon>Dikarya</taxon>
        <taxon>Ascomycota</taxon>
        <taxon>Pezizomycotina</taxon>
        <taxon>Eurotiomycetes</taxon>
        <taxon>Eurotiomycetidae</taxon>
        <taxon>Eurotiales</taxon>
        <taxon>Aspergillaceae</taxon>
        <taxon>Penicillium</taxon>
    </lineage>
</organism>
<evidence type="ECO:0000313" key="2">
    <source>
        <dbReference type="Proteomes" id="UP001227192"/>
    </source>
</evidence>
<accession>A0AAI9X8U3</accession>